<protein>
    <recommendedName>
        <fullName evidence="3">Urease accessory protein UreF</fullName>
    </recommendedName>
</protein>
<dbReference type="KEGG" id="mtun:MTUNDRAET4_1850"/>
<gene>
    <name evidence="3" type="primary">ureF</name>
    <name evidence="4" type="ORF">MTUNDRAET4_1850</name>
</gene>
<dbReference type="PANTHER" id="PTHR33620:SF1">
    <property type="entry name" value="UREASE ACCESSORY PROTEIN F"/>
    <property type="match status" value="1"/>
</dbReference>
<evidence type="ECO:0000313" key="4">
    <source>
        <dbReference type="EMBL" id="VFU08743.1"/>
    </source>
</evidence>
<keyword evidence="1 3" id="KW-0996">Nickel insertion</keyword>
<dbReference type="RefSeq" id="WP_423136005.1">
    <property type="nucleotide sequence ID" value="NZ_CP139089.1"/>
</dbReference>
<dbReference type="InterPro" id="IPR038277">
    <property type="entry name" value="UreF_sf"/>
</dbReference>
<evidence type="ECO:0000256" key="2">
    <source>
        <dbReference type="ARBA" id="ARBA00023186"/>
    </source>
</evidence>
<dbReference type="PIRSF" id="PIRSF009467">
    <property type="entry name" value="Ureas_acces_UreF"/>
    <property type="match status" value="1"/>
</dbReference>
<dbReference type="Gene3D" id="1.10.4190.10">
    <property type="entry name" value="Urease accessory protein UreF"/>
    <property type="match status" value="1"/>
</dbReference>
<sequence length="246" mass="26356">MLTQLLMLQHADTAFPSGGFAFSNGIEGLAGLGQPMTPMDLANAIAASLRHRWAGADRVALIRAFRAHDDDDRLARIDTAFEAATLAEPMRAGSKRNGQSLLAAHARLGTPGAAHLRERLRNGQLHGHLPVVQGALWRAVGIKECDAALMSGYQTASSMTAAAVRLGQIGAIEAQRALFSALALLADIIQQPADDVNLQDRQTIEPEAEAVEPRRTEDAPILTSFIPYIEIAAMRHAAADLRLFAN</sequence>
<comment type="function">
    <text evidence="3">Required for maturation of urease via the functional incorporation of the urease nickel metallocenter.</text>
</comment>
<dbReference type="Pfam" id="PF01730">
    <property type="entry name" value="UreF"/>
    <property type="match status" value="1"/>
</dbReference>
<dbReference type="PANTHER" id="PTHR33620">
    <property type="entry name" value="UREASE ACCESSORY PROTEIN F"/>
    <property type="match status" value="1"/>
</dbReference>
<dbReference type="HAMAP" id="MF_01385">
    <property type="entry name" value="UreF"/>
    <property type="match status" value="1"/>
</dbReference>
<dbReference type="EMBL" id="LR536450">
    <property type="protein sequence ID" value="VFU08743.1"/>
    <property type="molecule type" value="Genomic_DNA"/>
</dbReference>
<comment type="subunit">
    <text evidence="3">UreD, UreF and UreG form a complex that acts as a GTP-hydrolysis-dependent molecular chaperone, activating the urease apoprotein by helping to assemble the nickel containing metallocenter of UreC. The UreE protein probably delivers the nickel.</text>
</comment>
<reference evidence="4 5" key="1">
    <citation type="submission" date="2019-03" db="EMBL/GenBank/DDBJ databases">
        <authorList>
            <person name="Kox A.R. M."/>
        </authorList>
    </citation>
    <scope>NUCLEOTIDE SEQUENCE [LARGE SCALE GENOMIC DNA]</scope>
    <source>
        <strain evidence="4">MTUNDRAET4 annotated genome</strain>
    </source>
</reference>
<evidence type="ECO:0000256" key="3">
    <source>
        <dbReference type="HAMAP-Rule" id="MF_01385"/>
    </source>
</evidence>
<dbReference type="Proteomes" id="UP000294360">
    <property type="component" value="Chromosome"/>
</dbReference>
<dbReference type="GO" id="GO:0016151">
    <property type="term" value="F:nickel cation binding"/>
    <property type="evidence" value="ECO:0007669"/>
    <property type="project" value="UniProtKB-UniRule"/>
</dbReference>
<comment type="similarity">
    <text evidence="3">Belongs to the UreF family.</text>
</comment>
<comment type="subcellular location">
    <subcellularLocation>
        <location evidence="3">Cytoplasm</location>
    </subcellularLocation>
</comment>
<dbReference type="AlphaFoldDB" id="A0A4U8YZK5"/>
<dbReference type="GO" id="GO:0005737">
    <property type="term" value="C:cytoplasm"/>
    <property type="evidence" value="ECO:0007669"/>
    <property type="project" value="UniProtKB-SubCell"/>
</dbReference>
<dbReference type="InterPro" id="IPR002639">
    <property type="entry name" value="UreF"/>
</dbReference>
<organism evidence="4 5">
    <name type="scientific">Methylocella tundrae</name>
    <dbReference type="NCBI Taxonomy" id="227605"/>
    <lineage>
        <taxon>Bacteria</taxon>
        <taxon>Pseudomonadati</taxon>
        <taxon>Pseudomonadota</taxon>
        <taxon>Alphaproteobacteria</taxon>
        <taxon>Hyphomicrobiales</taxon>
        <taxon>Beijerinckiaceae</taxon>
        <taxon>Methylocella</taxon>
    </lineage>
</organism>
<accession>A0A4U8YZK5</accession>
<name>A0A4U8YZK5_METTU</name>
<evidence type="ECO:0000313" key="5">
    <source>
        <dbReference type="Proteomes" id="UP000294360"/>
    </source>
</evidence>
<keyword evidence="2 3" id="KW-0143">Chaperone</keyword>
<keyword evidence="3" id="KW-0963">Cytoplasm</keyword>
<proteinExistence type="inferred from homology"/>
<evidence type="ECO:0000256" key="1">
    <source>
        <dbReference type="ARBA" id="ARBA00022988"/>
    </source>
</evidence>